<dbReference type="InterPro" id="IPR013761">
    <property type="entry name" value="SAM/pointed_sf"/>
</dbReference>
<dbReference type="AlphaFoldDB" id="A0A6J1MK21"/>
<feature type="domain" description="SAM" evidence="1">
    <location>
        <begin position="79"/>
        <end position="142"/>
    </location>
</feature>
<dbReference type="Proteomes" id="UP000504633">
    <property type="component" value="Unplaced"/>
</dbReference>
<dbReference type="PANTHER" id="PTHR46829">
    <property type="entry name" value="STERILE ALPHA MOTIF DOMAIN-CONTAINING PROTEIN 15"/>
    <property type="match status" value="1"/>
</dbReference>
<dbReference type="GeneID" id="111605473"/>
<sequence length="347" mass="40647">MRYLYGVSDTKYLTGENRRRRELSSLSTEHKYKPNAITDSRCPFDHDALPIVFCVQPASLTEQAVNAVDKLPLSSVFDWTNAEVTQWIRSYGYPQYVKAFQVNMVSGRKLLLIDAAALSAMNIKDFKHIKHITYGIRMLFHLQLAKYSGRISLPDEHPNELYMLWHTQTGVHYDAVHRSDLFRRMQLIGERELNLDHWTLLMLWLKRERERKYKKLANKRSVLAKVSSSAKFASKVVSMEEYICNVCIPPCECLWDAAHVRWPWRLSCIRGPASIRSSKASWMDTESFCKQCIPPCECRWLSRFYLTDTVLMCLRQNFPEKFSPIYDESTSTGTRDSLIERWFRFSI</sequence>
<dbReference type="RefSeq" id="XP_023179767.2">
    <property type="nucleotide sequence ID" value="XM_023323999.2"/>
</dbReference>
<organism evidence="2 3">
    <name type="scientific">Drosophila hydei</name>
    <name type="common">Fruit fly</name>
    <dbReference type="NCBI Taxonomy" id="7224"/>
    <lineage>
        <taxon>Eukaryota</taxon>
        <taxon>Metazoa</taxon>
        <taxon>Ecdysozoa</taxon>
        <taxon>Arthropoda</taxon>
        <taxon>Hexapoda</taxon>
        <taxon>Insecta</taxon>
        <taxon>Pterygota</taxon>
        <taxon>Neoptera</taxon>
        <taxon>Endopterygota</taxon>
        <taxon>Diptera</taxon>
        <taxon>Brachycera</taxon>
        <taxon>Muscomorpha</taxon>
        <taxon>Ephydroidea</taxon>
        <taxon>Drosophilidae</taxon>
        <taxon>Drosophila</taxon>
    </lineage>
</organism>
<evidence type="ECO:0000259" key="1">
    <source>
        <dbReference type="PROSITE" id="PS50105"/>
    </source>
</evidence>
<name>A0A6J1MK21_DROHY</name>
<dbReference type="InterPro" id="IPR001660">
    <property type="entry name" value="SAM"/>
</dbReference>
<keyword evidence="2" id="KW-1185">Reference proteome</keyword>
<proteinExistence type="predicted"/>
<evidence type="ECO:0000313" key="3">
    <source>
        <dbReference type="RefSeq" id="XP_023179767.2"/>
    </source>
</evidence>
<dbReference type="Pfam" id="PF00536">
    <property type="entry name" value="SAM_1"/>
    <property type="match status" value="1"/>
</dbReference>
<accession>A0A6J1MK21</accession>
<dbReference type="SUPFAM" id="SSF47769">
    <property type="entry name" value="SAM/Pointed domain"/>
    <property type="match status" value="1"/>
</dbReference>
<dbReference type="PROSITE" id="PS50105">
    <property type="entry name" value="SAM_DOMAIN"/>
    <property type="match status" value="1"/>
</dbReference>
<reference evidence="3" key="1">
    <citation type="submission" date="2025-08" db="UniProtKB">
        <authorList>
            <consortium name="RefSeq"/>
        </authorList>
    </citation>
    <scope>IDENTIFICATION</scope>
    <source>
        <strain evidence="3">15085-1641.00</strain>
        <tissue evidence="3">Whole body</tissue>
    </source>
</reference>
<dbReference type="OrthoDB" id="2985014at2759"/>
<evidence type="ECO:0000313" key="2">
    <source>
        <dbReference type="Proteomes" id="UP000504633"/>
    </source>
</evidence>
<gene>
    <name evidence="3" type="primary">LOC111605473</name>
</gene>
<dbReference type="SMART" id="SM00454">
    <property type="entry name" value="SAM"/>
    <property type="match status" value="1"/>
</dbReference>
<dbReference type="PANTHER" id="PTHR46829:SF1">
    <property type="entry name" value="STERILE ALPHA MOTIF DOMAIN-CONTAINING PROTEIN 15"/>
    <property type="match status" value="1"/>
</dbReference>
<dbReference type="Gene3D" id="1.10.150.50">
    <property type="entry name" value="Transcription Factor, Ets-1"/>
    <property type="match status" value="1"/>
</dbReference>
<protein>
    <submittedName>
        <fullName evidence="3">Uncharacterized protein LOC111605473 isoform X2</fullName>
    </submittedName>
</protein>